<reference evidence="7" key="1">
    <citation type="journal article" date="2019" name="Int. J. Syst. Evol. Microbiol.">
        <title>The Global Catalogue of Microorganisms (GCM) 10K type strain sequencing project: providing services to taxonomists for standard genome sequencing and annotation.</title>
        <authorList>
            <consortium name="The Broad Institute Genomics Platform"/>
            <consortium name="The Broad Institute Genome Sequencing Center for Infectious Disease"/>
            <person name="Wu L."/>
            <person name="Ma J."/>
        </authorList>
    </citation>
    <scope>NUCLEOTIDE SEQUENCE [LARGE SCALE GENOMIC DNA]</scope>
    <source>
        <strain evidence="7">KCTC 42423</strain>
    </source>
</reference>
<accession>A0ABW5NFX7</accession>
<evidence type="ECO:0000256" key="5">
    <source>
        <dbReference type="SAM" id="Phobius"/>
    </source>
</evidence>
<dbReference type="Proteomes" id="UP001597459">
    <property type="component" value="Unassembled WGS sequence"/>
</dbReference>
<dbReference type="InterPro" id="IPR051423">
    <property type="entry name" value="CD225/Dispanin"/>
</dbReference>
<evidence type="ECO:0000313" key="7">
    <source>
        <dbReference type="Proteomes" id="UP001597459"/>
    </source>
</evidence>
<proteinExistence type="predicted"/>
<comment type="caution">
    <text evidence="6">The sequence shown here is derived from an EMBL/GenBank/DDBJ whole genome shotgun (WGS) entry which is preliminary data.</text>
</comment>
<name>A0ABW5NFX7_9FLAO</name>
<keyword evidence="7" id="KW-1185">Reference proteome</keyword>
<dbReference type="PANTHER" id="PTHR14948:SF25">
    <property type="entry name" value="DUF4190 DOMAIN-CONTAINING PROTEIN"/>
    <property type="match status" value="1"/>
</dbReference>
<feature type="transmembrane region" description="Helical" evidence="5">
    <location>
        <begin position="12"/>
        <end position="32"/>
    </location>
</feature>
<dbReference type="EMBL" id="JBHULX010000045">
    <property type="protein sequence ID" value="MFD2593310.1"/>
    <property type="molecule type" value="Genomic_DNA"/>
</dbReference>
<protein>
    <submittedName>
        <fullName evidence="6">CD225/dispanin family protein</fullName>
    </submittedName>
</protein>
<evidence type="ECO:0000256" key="3">
    <source>
        <dbReference type="ARBA" id="ARBA00022989"/>
    </source>
</evidence>
<dbReference type="PANTHER" id="PTHR14948">
    <property type="entry name" value="NG5"/>
    <property type="match status" value="1"/>
</dbReference>
<keyword evidence="2 5" id="KW-0812">Transmembrane</keyword>
<dbReference type="InterPro" id="IPR007593">
    <property type="entry name" value="CD225/Dispanin_fam"/>
</dbReference>
<dbReference type="Pfam" id="PF04505">
    <property type="entry name" value="CD225"/>
    <property type="match status" value="1"/>
</dbReference>
<feature type="transmembrane region" description="Helical" evidence="5">
    <location>
        <begin position="62"/>
        <end position="87"/>
    </location>
</feature>
<evidence type="ECO:0000256" key="2">
    <source>
        <dbReference type="ARBA" id="ARBA00022692"/>
    </source>
</evidence>
<comment type="subcellular location">
    <subcellularLocation>
        <location evidence="1">Membrane</location>
    </subcellularLocation>
</comment>
<evidence type="ECO:0000256" key="1">
    <source>
        <dbReference type="ARBA" id="ARBA00004370"/>
    </source>
</evidence>
<evidence type="ECO:0000256" key="4">
    <source>
        <dbReference type="ARBA" id="ARBA00023136"/>
    </source>
</evidence>
<sequence>MESNPTRPKNYLVESILATLFCCLPLGIVAIIKASNVNSAYDSGNFAEAEKASAEAKKWMRYAVIGGAVFIVLYILFIVLVGGMAALGGGSY</sequence>
<keyword evidence="3 5" id="KW-1133">Transmembrane helix</keyword>
<organism evidence="6 7">
    <name type="scientific">Aquimarina hainanensis</name>
    <dbReference type="NCBI Taxonomy" id="1578017"/>
    <lineage>
        <taxon>Bacteria</taxon>
        <taxon>Pseudomonadati</taxon>
        <taxon>Bacteroidota</taxon>
        <taxon>Flavobacteriia</taxon>
        <taxon>Flavobacteriales</taxon>
        <taxon>Flavobacteriaceae</taxon>
        <taxon>Aquimarina</taxon>
    </lineage>
</organism>
<evidence type="ECO:0000313" key="6">
    <source>
        <dbReference type="EMBL" id="MFD2593310.1"/>
    </source>
</evidence>
<gene>
    <name evidence="6" type="ORF">ACFSTE_20910</name>
</gene>
<keyword evidence="4 5" id="KW-0472">Membrane</keyword>
<dbReference type="RefSeq" id="WP_176030711.1">
    <property type="nucleotide sequence ID" value="NZ_JBHSJV010000001.1"/>
</dbReference>